<comment type="caution">
    <text evidence="1">The sequence shown here is derived from an EMBL/GenBank/DDBJ whole genome shotgun (WGS) entry which is preliminary data.</text>
</comment>
<dbReference type="Proteomes" id="UP001303046">
    <property type="component" value="Unassembled WGS sequence"/>
</dbReference>
<evidence type="ECO:0000313" key="1">
    <source>
        <dbReference type="EMBL" id="KAK6764133.1"/>
    </source>
</evidence>
<gene>
    <name evidence="1" type="primary">Necator_chrX.g24620</name>
    <name evidence="1" type="ORF">RB195_024455</name>
</gene>
<proteinExistence type="predicted"/>
<evidence type="ECO:0008006" key="3">
    <source>
        <dbReference type="Google" id="ProtNLM"/>
    </source>
</evidence>
<protein>
    <recommendedName>
        <fullName evidence="3">RNase H type-1 domain-containing protein</fullName>
    </recommendedName>
</protein>
<keyword evidence="2" id="KW-1185">Reference proteome</keyword>
<evidence type="ECO:0000313" key="2">
    <source>
        <dbReference type="Proteomes" id="UP001303046"/>
    </source>
</evidence>
<reference evidence="1 2" key="1">
    <citation type="submission" date="2023-08" db="EMBL/GenBank/DDBJ databases">
        <title>A Necator americanus chromosomal reference genome.</title>
        <authorList>
            <person name="Ilik V."/>
            <person name="Petrzelkova K.J."/>
            <person name="Pardy F."/>
            <person name="Fuh T."/>
            <person name="Niatou-Singa F.S."/>
            <person name="Gouil Q."/>
            <person name="Baker L."/>
            <person name="Ritchie M.E."/>
            <person name="Jex A.R."/>
            <person name="Gazzola D."/>
            <person name="Li H."/>
            <person name="Toshio Fujiwara R."/>
            <person name="Zhan B."/>
            <person name="Aroian R.V."/>
            <person name="Pafco B."/>
            <person name="Schwarz E.M."/>
        </authorList>
    </citation>
    <scope>NUCLEOTIDE SEQUENCE [LARGE SCALE GENOMIC DNA]</scope>
    <source>
        <strain evidence="1 2">Aroian</strain>
        <tissue evidence="1">Whole animal</tissue>
    </source>
</reference>
<sequence length="104" mass="12053">MISVSNYTIYCIYSDERKVGGCAIAVRNDHNILMEKFGSRSSRYVLERLQDRRRLKLCIVRAHAPTETAEYYNKDAFHNEFNTLMSNIPSQQAVIVRIDAHEQA</sequence>
<dbReference type="EMBL" id="JAVFWL010000006">
    <property type="protein sequence ID" value="KAK6764133.1"/>
    <property type="molecule type" value="Genomic_DNA"/>
</dbReference>
<organism evidence="1 2">
    <name type="scientific">Necator americanus</name>
    <name type="common">Human hookworm</name>
    <dbReference type="NCBI Taxonomy" id="51031"/>
    <lineage>
        <taxon>Eukaryota</taxon>
        <taxon>Metazoa</taxon>
        <taxon>Ecdysozoa</taxon>
        <taxon>Nematoda</taxon>
        <taxon>Chromadorea</taxon>
        <taxon>Rhabditida</taxon>
        <taxon>Rhabditina</taxon>
        <taxon>Rhabditomorpha</taxon>
        <taxon>Strongyloidea</taxon>
        <taxon>Ancylostomatidae</taxon>
        <taxon>Bunostominae</taxon>
        <taxon>Necator</taxon>
    </lineage>
</organism>
<accession>A0ABR1ENL4</accession>
<name>A0ABR1ENL4_NECAM</name>